<evidence type="ECO:0000256" key="9">
    <source>
        <dbReference type="RuleBase" id="RU361186"/>
    </source>
</evidence>
<evidence type="ECO:0000256" key="10">
    <source>
        <dbReference type="SAM" id="MobiDB-lite"/>
    </source>
</evidence>
<evidence type="ECO:0000313" key="11">
    <source>
        <dbReference type="EMBL" id="UWP83279.1"/>
    </source>
</evidence>
<proteinExistence type="inferred from homology"/>
<feature type="signal peptide" evidence="9">
    <location>
        <begin position="1"/>
        <end position="36"/>
    </location>
</feature>
<accession>A0ABY5W2K1</accession>
<keyword evidence="7 9" id="KW-0624">Polysaccharide degradation</keyword>
<comment type="similarity">
    <text evidence="9">Belongs to the glycosyl hydrolase family 6.</text>
</comment>
<evidence type="ECO:0000313" key="12">
    <source>
        <dbReference type="Proteomes" id="UP001059617"/>
    </source>
</evidence>
<keyword evidence="2 9" id="KW-0378">Hydrolase</keyword>
<dbReference type="InterPro" id="IPR036434">
    <property type="entry name" value="Beta_cellobiohydrolase_sf"/>
</dbReference>
<dbReference type="RefSeq" id="WP_259861062.1">
    <property type="nucleotide sequence ID" value="NZ_BAAAST010000066.1"/>
</dbReference>
<organism evidence="11 12">
    <name type="scientific">Dactylosporangium fulvum</name>
    <dbReference type="NCBI Taxonomy" id="53359"/>
    <lineage>
        <taxon>Bacteria</taxon>
        <taxon>Bacillati</taxon>
        <taxon>Actinomycetota</taxon>
        <taxon>Actinomycetes</taxon>
        <taxon>Micromonosporales</taxon>
        <taxon>Micromonosporaceae</taxon>
        <taxon>Dactylosporangium</taxon>
    </lineage>
</organism>
<keyword evidence="1 9" id="KW-0732">Signal</keyword>
<dbReference type="PANTHER" id="PTHR34876">
    <property type="match status" value="1"/>
</dbReference>
<feature type="active site" evidence="8">
    <location>
        <position position="148"/>
    </location>
</feature>
<dbReference type="SUPFAM" id="SSF51989">
    <property type="entry name" value="Glycosyl hydrolases family 6, cellulases"/>
    <property type="match status" value="1"/>
</dbReference>
<gene>
    <name evidence="11" type="ORF">Dfulv_02950</name>
</gene>
<evidence type="ECO:0000256" key="4">
    <source>
        <dbReference type="ARBA" id="ARBA00023157"/>
    </source>
</evidence>
<keyword evidence="6 9" id="KW-0326">Glycosidase</keyword>
<dbReference type="PANTHER" id="PTHR34876:SF4">
    <property type="entry name" value="1,4-BETA-D-GLUCAN CELLOBIOHYDROLASE C-RELATED"/>
    <property type="match status" value="1"/>
</dbReference>
<dbReference type="Gene3D" id="3.20.20.40">
    <property type="entry name" value="1, 4-beta cellobiohydrolase"/>
    <property type="match status" value="1"/>
</dbReference>
<keyword evidence="3 9" id="KW-0136">Cellulose degradation</keyword>
<dbReference type="PRINTS" id="PR00733">
    <property type="entry name" value="GLHYDRLASE6"/>
</dbReference>
<sequence length="364" mass="37272">MTRAVTKPVARPVTGMLWIALAATLMSACGSGGGSAADDPTAGHEPGRAAQNAQPADVLAGPPAPGNPLAGKPFFVDSSGPAVVQVAQWEAQRKADADQIRKIADRPVALWIGGGSGAVDAKVDAIIGRAAAKGQLPILVAYNIPHRDCGNFSAGGAASADEYRAWIRSFAAGIKGRPAVVILEPDAVPHAVEGCADGPDRLALLADAVGVLKAAGSASVYIDAGHSHWITDVKRLASALQKAGVASADGFALNVSNFIVTSENLSYGNRVSDALGGKAHFVIDTSRNGAGPLPGTGDVNGGPRWCNPPGRLLGQAPTADTGQQRLDALLWIKRPGESDGACRPGEPEAGQWWPDYALDLAKRS</sequence>
<evidence type="ECO:0000256" key="1">
    <source>
        <dbReference type="ARBA" id="ARBA00022729"/>
    </source>
</evidence>
<evidence type="ECO:0000256" key="8">
    <source>
        <dbReference type="PROSITE-ProRule" id="PRU10056"/>
    </source>
</evidence>
<evidence type="ECO:0000256" key="6">
    <source>
        <dbReference type="ARBA" id="ARBA00023295"/>
    </source>
</evidence>
<dbReference type="Pfam" id="PF01341">
    <property type="entry name" value="Glyco_hydro_6"/>
    <property type="match status" value="1"/>
</dbReference>
<protein>
    <recommendedName>
        <fullName evidence="9">Glucanase</fullName>
        <ecNumber evidence="9">3.2.1.-</ecNumber>
    </recommendedName>
</protein>
<dbReference type="GO" id="GO:0016787">
    <property type="term" value="F:hydrolase activity"/>
    <property type="evidence" value="ECO:0007669"/>
    <property type="project" value="UniProtKB-KW"/>
</dbReference>
<reference evidence="11" key="1">
    <citation type="submission" date="2021-04" db="EMBL/GenBank/DDBJ databases">
        <authorList>
            <person name="Hartkoorn R.C."/>
            <person name="Beaudoing E."/>
            <person name="Hot D."/>
        </authorList>
    </citation>
    <scope>NUCLEOTIDE SEQUENCE</scope>
    <source>
        <strain evidence="11">NRRL B-16292</strain>
    </source>
</reference>
<dbReference type="Proteomes" id="UP001059617">
    <property type="component" value="Chromosome"/>
</dbReference>
<evidence type="ECO:0000256" key="2">
    <source>
        <dbReference type="ARBA" id="ARBA00022801"/>
    </source>
</evidence>
<dbReference type="PIRSF" id="PIRSF001100">
    <property type="entry name" value="Beta_cellobiohydrolase"/>
    <property type="match status" value="1"/>
</dbReference>
<reference evidence="11" key="2">
    <citation type="submission" date="2022-09" db="EMBL/GenBank/DDBJ databases">
        <title>Biosynthetic gene clusters of Dactylosporangioum fulvum.</title>
        <authorList>
            <person name="Caradec T."/>
        </authorList>
    </citation>
    <scope>NUCLEOTIDE SEQUENCE</scope>
    <source>
        <strain evidence="11">NRRL B-16292</strain>
    </source>
</reference>
<dbReference type="EC" id="3.2.1.-" evidence="9"/>
<dbReference type="InterPro" id="IPR001524">
    <property type="entry name" value="Glyco_hydro_6_CS"/>
</dbReference>
<name>A0ABY5W2K1_9ACTN</name>
<keyword evidence="4" id="KW-1015">Disulfide bond</keyword>
<feature type="chain" id="PRO_5044971708" description="Glucanase" evidence="9">
    <location>
        <begin position="37"/>
        <end position="364"/>
    </location>
</feature>
<evidence type="ECO:0000256" key="3">
    <source>
        <dbReference type="ARBA" id="ARBA00023001"/>
    </source>
</evidence>
<evidence type="ECO:0000256" key="5">
    <source>
        <dbReference type="ARBA" id="ARBA00023277"/>
    </source>
</evidence>
<dbReference type="InterPro" id="IPR016288">
    <property type="entry name" value="Beta_cellobiohydrolase"/>
</dbReference>
<dbReference type="PROSITE" id="PS00655">
    <property type="entry name" value="GLYCOSYL_HYDROL_F6_1"/>
    <property type="match status" value="1"/>
</dbReference>
<keyword evidence="12" id="KW-1185">Reference proteome</keyword>
<dbReference type="EMBL" id="CP073720">
    <property type="protein sequence ID" value="UWP83279.1"/>
    <property type="molecule type" value="Genomic_DNA"/>
</dbReference>
<keyword evidence="5 9" id="KW-0119">Carbohydrate metabolism</keyword>
<feature type="region of interest" description="Disordered" evidence="10">
    <location>
        <begin position="30"/>
        <end position="64"/>
    </location>
</feature>
<evidence type="ECO:0000256" key="7">
    <source>
        <dbReference type="ARBA" id="ARBA00023326"/>
    </source>
</evidence>